<feature type="signal peptide" evidence="1">
    <location>
        <begin position="1"/>
        <end position="19"/>
    </location>
</feature>
<dbReference type="InterPro" id="IPR000757">
    <property type="entry name" value="Beta-glucanase-like"/>
</dbReference>
<keyword evidence="4" id="KW-1185">Reference proteome</keyword>
<dbReference type="SUPFAM" id="SSF49899">
    <property type="entry name" value="Concanavalin A-like lectins/glucanases"/>
    <property type="match status" value="1"/>
</dbReference>
<evidence type="ECO:0000256" key="1">
    <source>
        <dbReference type="SAM" id="SignalP"/>
    </source>
</evidence>
<feature type="chain" id="PRO_5017631277" description="GH16 domain-containing protein" evidence="1">
    <location>
        <begin position="20"/>
        <end position="400"/>
    </location>
</feature>
<keyword evidence="1" id="KW-0732">Signal</keyword>
<organism evidence="3 4">
    <name type="scientific">Coleophoma crateriformis</name>
    <dbReference type="NCBI Taxonomy" id="565419"/>
    <lineage>
        <taxon>Eukaryota</taxon>
        <taxon>Fungi</taxon>
        <taxon>Dikarya</taxon>
        <taxon>Ascomycota</taxon>
        <taxon>Pezizomycotina</taxon>
        <taxon>Leotiomycetes</taxon>
        <taxon>Helotiales</taxon>
        <taxon>Dermateaceae</taxon>
        <taxon>Coleophoma</taxon>
    </lineage>
</organism>
<evidence type="ECO:0000259" key="2">
    <source>
        <dbReference type="PROSITE" id="PS51762"/>
    </source>
</evidence>
<dbReference type="CDD" id="cd00413">
    <property type="entry name" value="Glyco_hydrolase_16"/>
    <property type="match status" value="1"/>
</dbReference>
<dbReference type="PROSITE" id="PS51762">
    <property type="entry name" value="GH16_2"/>
    <property type="match status" value="1"/>
</dbReference>
<dbReference type="AlphaFoldDB" id="A0A3D8QE00"/>
<dbReference type="PANTHER" id="PTHR38121:SF4">
    <property type="entry name" value="GH16 DOMAIN-CONTAINING PROTEIN-RELATED"/>
    <property type="match status" value="1"/>
</dbReference>
<proteinExistence type="predicted"/>
<sequence>MALIATSLLLLTTSLLAKAQTDNGNECSCFRTNNTVNYFQFHRFYDYRNVDSSLISNPAPAAVTNASGAASAGVTNNYFQSDAFTQDWSIQTWNNSANLGGQSGSDATILMVNSASNIYIEQSKDASPDYNSFLTLRTSRQTDFQSAAEIDSTEQNFLHMSARFMARVIGSPGACAGLFTYLSPTDPNNPMTVQEADIEILTNGPRNMVQYTNQPSNAADGRVLAQASSNVTNPNGIDWTQWLAYRVDWTPSMTQWYVNGENVASISFQTPRDPAGLIVNMWGDGGSWTGNMTTFDEAYLQIQYMEVVYNTSGSYGGAEAADNGLGSRDENGALGLLQKRKKHVPGCKVVCSVDEQVNLTGTPALIYNNTGAAGTVVPGENSGPYMLSIALVLGLLFGVL</sequence>
<accession>A0A3D8QE00</accession>
<feature type="domain" description="GH16" evidence="2">
    <location>
        <begin position="50"/>
        <end position="313"/>
    </location>
</feature>
<dbReference type="Proteomes" id="UP000256328">
    <property type="component" value="Unassembled WGS sequence"/>
</dbReference>
<dbReference type="GO" id="GO:0004553">
    <property type="term" value="F:hydrolase activity, hydrolyzing O-glycosyl compounds"/>
    <property type="evidence" value="ECO:0007669"/>
    <property type="project" value="InterPro"/>
</dbReference>
<evidence type="ECO:0000313" key="3">
    <source>
        <dbReference type="EMBL" id="RDW60066.1"/>
    </source>
</evidence>
<comment type="caution">
    <text evidence="3">The sequence shown here is derived from an EMBL/GenBank/DDBJ whole genome shotgun (WGS) entry which is preliminary data.</text>
</comment>
<dbReference type="InterPro" id="IPR013320">
    <property type="entry name" value="ConA-like_dom_sf"/>
</dbReference>
<dbReference type="Gene3D" id="2.60.120.200">
    <property type="match status" value="1"/>
</dbReference>
<protein>
    <recommendedName>
        <fullName evidence="2">GH16 domain-containing protein</fullName>
    </recommendedName>
</protein>
<reference evidence="3 4" key="1">
    <citation type="journal article" date="2018" name="IMA Fungus">
        <title>IMA Genome-F 9: Draft genome sequence of Annulohypoxylon stygium, Aspergillus mulundensis, Berkeleyomyces basicola (syn. Thielaviopsis basicola), Ceratocystis smalleyi, two Cercospora beticola strains, Coleophoma cylindrospora, Fusarium fracticaudum, Phialophora cf. hyalina, and Morchella septimelata.</title>
        <authorList>
            <person name="Wingfield B.D."/>
            <person name="Bills G.F."/>
            <person name="Dong Y."/>
            <person name="Huang W."/>
            <person name="Nel W.J."/>
            <person name="Swalarsk-Parry B.S."/>
            <person name="Vaghefi N."/>
            <person name="Wilken P.M."/>
            <person name="An Z."/>
            <person name="de Beer Z.W."/>
            <person name="De Vos L."/>
            <person name="Chen L."/>
            <person name="Duong T.A."/>
            <person name="Gao Y."/>
            <person name="Hammerbacher A."/>
            <person name="Kikkert J.R."/>
            <person name="Li Y."/>
            <person name="Li H."/>
            <person name="Li K."/>
            <person name="Li Q."/>
            <person name="Liu X."/>
            <person name="Ma X."/>
            <person name="Naidoo K."/>
            <person name="Pethybridge S.J."/>
            <person name="Sun J."/>
            <person name="Steenkamp E.T."/>
            <person name="van der Nest M.A."/>
            <person name="van Wyk S."/>
            <person name="Wingfield M.J."/>
            <person name="Xiong C."/>
            <person name="Yue Q."/>
            <person name="Zhang X."/>
        </authorList>
    </citation>
    <scope>NUCLEOTIDE SEQUENCE [LARGE SCALE GENOMIC DNA]</scope>
    <source>
        <strain evidence="3 4">BP5796</strain>
    </source>
</reference>
<dbReference type="OrthoDB" id="4388755at2759"/>
<gene>
    <name evidence="3" type="ORF">BP5796_11672</name>
</gene>
<dbReference type="GO" id="GO:0005975">
    <property type="term" value="P:carbohydrate metabolic process"/>
    <property type="evidence" value="ECO:0007669"/>
    <property type="project" value="InterPro"/>
</dbReference>
<dbReference type="PANTHER" id="PTHR38121">
    <property type="entry name" value="GH16 DOMAIN-CONTAINING PROTEIN"/>
    <property type="match status" value="1"/>
</dbReference>
<name>A0A3D8QE00_9HELO</name>
<dbReference type="EMBL" id="PDLN01000019">
    <property type="protein sequence ID" value="RDW60066.1"/>
    <property type="molecule type" value="Genomic_DNA"/>
</dbReference>
<dbReference type="Pfam" id="PF00722">
    <property type="entry name" value="Glyco_hydro_16"/>
    <property type="match status" value="1"/>
</dbReference>
<evidence type="ECO:0000313" key="4">
    <source>
        <dbReference type="Proteomes" id="UP000256328"/>
    </source>
</evidence>